<dbReference type="Gene3D" id="3.30.530.20">
    <property type="match status" value="1"/>
</dbReference>
<dbReference type="InterPro" id="IPR023393">
    <property type="entry name" value="START-like_dom_sf"/>
</dbReference>
<dbReference type="PANTHER" id="PTHR44656">
    <property type="entry name" value="DEHYDROGENASE/REDUCTASE SDR FAMILY MEMBER 12"/>
    <property type="match status" value="1"/>
</dbReference>
<dbReference type="SUPFAM" id="SSF55961">
    <property type="entry name" value="Bet v1-like"/>
    <property type="match status" value="1"/>
</dbReference>
<dbReference type="PRINTS" id="PR00081">
    <property type="entry name" value="GDHRDH"/>
</dbReference>
<dbReference type="Pfam" id="PF10604">
    <property type="entry name" value="Polyketide_cyc2"/>
    <property type="match status" value="1"/>
</dbReference>
<comment type="caution">
    <text evidence="1">The sequence shown here is derived from an EMBL/GenBank/DDBJ whole genome shotgun (WGS) entry which is preliminary data.</text>
</comment>
<accession>A0A395JJ24</accession>
<dbReference type="SUPFAM" id="SSF51735">
    <property type="entry name" value="NAD(P)-binding Rossmann-fold domains"/>
    <property type="match status" value="1"/>
</dbReference>
<evidence type="ECO:0000313" key="1">
    <source>
        <dbReference type="EMBL" id="RBP48778.1"/>
    </source>
</evidence>
<dbReference type="InterPro" id="IPR019587">
    <property type="entry name" value="Polyketide_cyclase/dehydratase"/>
</dbReference>
<evidence type="ECO:0000313" key="2">
    <source>
        <dbReference type="Proteomes" id="UP000253083"/>
    </source>
</evidence>
<dbReference type="InterPro" id="IPR036291">
    <property type="entry name" value="NAD(P)-bd_dom_sf"/>
</dbReference>
<dbReference type="InterPro" id="IPR052992">
    <property type="entry name" value="SDR_member_12"/>
</dbReference>
<dbReference type="Proteomes" id="UP000253083">
    <property type="component" value="Unassembled WGS sequence"/>
</dbReference>
<sequence>MHEQFHCERNISDVFDYVVDFSRIQEWDHTIKHSSKVTDGPIQLGTKFDVIFAMGPRRIPIAYEITEWDYPNRAVLTGVSDNFTAIDTVTLTANESGCHLDWDAKIDFRGLAAKVVPFMESKIVSGGAQTIRDLEVALADDFPVPSLGTFSKLADKLILPGVLSFSKAGYAAHKGNWKPVTASIKGKHAIVTGATSGLGLATAKSLAHLGAHLTLVARDADKANAVARSITEQTGNANIKIEIADLALIADVKQLAARLLNKASAIDILVNNAGALFNDRQVTSEGLEQSFALLLLAPTILTEKLQPLLAKSDDARIINVVSGGMYATRISVSNLESTKGEYRGTDAYARAKRGLVIKGEQWAEQWAGDGITVHHMHPGWAQTPGVESSLPGFTKATRRILRTPDEGADTIVWLAQATEAGKTSGRLWLDRLPHSTHLLNKTRETDAQRIALAEALAQYAARFD</sequence>
<dbReference type="InterPro" id="IPR002347">
    <property type="entry name" value="SDR_fam"/>
</dbReference>
<dbReference type="PANTHER" id="PTHR44656:SF7">
    <property type="entry name" value="DEHYDROGENASE_REDUCTASE SDR FAMILY MEMBER 12"/>
    <property type="match status" value="1"/>
</dbReference>
<dbReference type="Gene3D" id="3.40.50.720">
    <property type="entry name" value="NAD(P)-binding Rossmann-like Domain"/>
    <property type="match status" value="1"/>
</dbReference>
<gene>
    <name evidence="1" type="ORF">DFR28_105117</name>
</gene>
<keyword evidence="2" id="KW-1185">Reference proteome</keyword>
<dbReference type="EMBL" id="QNRT01000005">
    <property type="protein sequence ID" value="RBP48778.1"/>
    <property type="molecule type" value="Genomic_DNA"/>
</dbReference>
<organism evidence="1 2">
    <name type="scientific">Arenicella xantha</name>
    <dbReference type="NCBI Taxonomy" id="644221"/>
    <lineage>
        <taxon>Bacteria</taxon>
        <taxon>Pseudomonadati</taxon>
        <taxon>Pseudomonadota</taxon>
        <taxon>Gammaproteobacteria</taxon>
        <taxon>Arenicellales</taxon>
        <taxon>Arenicellaceae</taxon>
        <taxon>Arenicella</taxon>
    </lineage>
</organism>
<proteinExistence type="predicted"/>
<dbReference type="AlphaFoldDB" id="A0A395JJ24"/>
<reference evidence="1 2" key="1">
    <citation type="submission" date="2018-06" db="EMBL/GenBank/DDBJ databases">
        <title>Genomic Encyclopedia of Type Strains, Phase IV (KMG-IV): sequencing the most valuable type-strain genomes for metagenomic binning, comparative biology and taxonomic classification.</title>
        <authorList>
            <person name="Goeker M."/>
        </authorList>
    </citation>
    <scope>NUCLEOTIDE SEQUENCE [LARGE SCALE GENOMIC DNA]</scope>
    <source>
        <strain evidence="1 2">DSM 24032</strain>
    </source>
</reference>
<name>A0A395JJ24_9GAMM</name>
<dbReference type="Pfam" id="PF00106">
    <property type="entry name" value="adh_short"/>
    <property type="match status" value="1"/>
</dbReference>
<protein>
    <submittedName>
        <fullName evidence="1">NAD(P)-dependent dehydrogenase (Short-subunit alcohol dehydrogenase family)</fullName>
    </submittedName>
</protein>
<dbReference type="InParanoid" id="A0A395JJ24"/>